<evidence type="ECO:0000256" key="2">
    <source>
        <dbReference type="ARBA" id="ARBA00022475"/>
    </source>
</evidence>
<dbReference type="PANTHER" id="PTHR47529">
    <property type="entry name" value="PEPTIDYL-PROLYL CIS-TRANS ISOMERASE D"/>
    <property type="match status" value="1"/>
</dbReference>
<name>A0A2V1IMQ6_9BACT</name>
<dbReference type="Pfam" id="PF13623">
    <property type="entry name" value="SurA_N_2"/>
    <property type="match status" value="1"/>
</dbReference>
<dbReference type="Gene3D" id="1.10.4030.10">
    <property type="entry name" value="Porin chaperone SurA, peptide-binding domain"/>
    <property type="match status" value="1"/>
</dbReference>
<keyword evidence="5" id="KW-0175">Coiled coil</keyword>
<feature type="coiled-coil region" evidence="5">
    <location>
        <begin position="47"/>
        <end position="81"/>
    </location>
</feature>
<dbReference type="RefSeq" id="WP_107033249.1">
    <property type="nucleotide sequence ID" value="NZ_CARSQY010000010.1"/>
</dbReference>
<keyword evidence="8" id="KW-1185">Reference proteome</keyword>
<evidence type="ECO:0000256" key="6">
    <source>
        <dbReference type="SAM" id="Phobius"/>
    </source>
</evidence>
<evidence type="ECO:0000256" key="3">
    <source>
        <dbReference type="ARBA" id="ARBA00023136"/>
    </source>
</evidence>
<keyword evidence="6" id="KW-1133">Transmembrane helix</keyword>
<organism evidence="7 8">
    <name type="scientific">Duncaniella muris</name>
    <dbReference type="NCBI Taxonomy" id="2094150"/>
    <lineage>
        <taxon>Bacteria</taxon>
        <taxon>Pseudomonadati</taxon>
        <taxon>Bacteroidota</taxon>
        <taxon>Bacteroidia</taxon>
        <taxon>Bacteroidales</taxon>
        <taxon>Muribaculaceae</taxon>
        <taxon>Duncaniella</taxon>
    </lineage>
</organism>
<keyword evidence="4" id="KW-0143">Chaperone</keyword>
<evidence type="ECO:0000256" key="4">
    <source>
        <dbReference type="ARBA" id="ARBA00023186"/>
    </source>
</evidence>
<keyword evidence="3 6" id="KW-0472">Membrane</keyword>
<comment type="subcellular location">
    <subcellularLocation>
        <location evidence="1">Cell membrane</location>
    </subcellularLocation>
</comment>
<sequence>MATLEKIRSKSALLLIIVGAGLLAFIIGDFFTSGRTLFGTGTTIAKVDGNKIDIQEFQRRVQEASQQAQAQNQRMDNAVLQQQVLNSMIAEKLFENEINDLSLTVTDQELTEMMVGKNSQYVDRMVQQQLGVPDAKTAHDMAFNPTKYGMQQAQAQQLQAYWLDLEKSVERMILQQKFQNLFAGTLVANELDAKALYDDNASTSHVVYAKQDYSTLKDEDFEASESDINALYNDEKARYAIDEPSRLANYIAVSIVPSEADILAGQKKVEDALVALNSNAEMQGLADMPEFVVDRRKISQTDLDKQARLKSAVDSLSVGKAVLVSKTGNDYLLAKLLGKEMEVADVKIDFLAVQGSKSQVDSLVGLLNSGVSLDSVASSPLVAQSQKDMEISLLDANYAPMKELIADRATGVYFTPDTLAEGGRIFRVNERKAPVAVYDLASVTFTTEPSNATVNDLDAALRKYVEENKTAKDFVEHAQEAGYTTFPATVTASSPMIGNLNDSHNAVAWVMDAKKGQVSPVFGDIQTGRFLAVALDDIYDGGYVPVRDKQVHAILASRAINNKKAAKLIADYEGKAKDIAGYAQLMKTSVDTTTVNFGQYMIPGLGMNESVVMGKIANAQKGALVGPLQGNNAVIVMQVTEIDNAGRPFDLDENTIRYNQQRGAARMINTLDRILIGNKKVTNNINAFYK</sequence>
<proteinExistence type="predicted"/>
<dbReference type="GO" id="GO:0005886">
    <property type="term" value="C:plasma membrane"/>
    <property type="evidence" value="ECO:0007669"/>
    <property type="project" value="UniProtKB-SubCell"/>
</dbReference>
<feature type="transmembrane region" description="Helical" evidence="6">
    <location>
        <begin position="12"/>
        <end position="31"/>
    </location>
</feature>
<comment type="caution">
    <text evidence="7">The sequence shown here is derived from an EMBL/GenBank/DDBJ whole genome shotgun (WGS) entry which is preliminary data.</text>
</comment>
<dbReference type="GeneID" id="82527132"/>
<evidence type="ECO:0000313" key="8">
    <source>
        <dbReference type="Proteomes" id="UP000244905"/>
    </source>
</evidence>
<dbReference type="AlphaFoldDB" id="A0A2V1IMQ6"/>
<evidence type="ECO:0000256" key="1">
    <source>
        <dbReference type="ARBA" id="ARBA00004236"/>
    </source>
</evidence>
<evidence type="ECO:0008006" key="9">
    <source>
        <dbReference type="Google" id="ProtNLM"/>
    </source>
</evidence>
<dbReference type="Proteomes" id="UP000244905">
    <property type="component" value="Unassembled WGS sequence"/>
</dbReference>
<gene>
    <name evidence="7" type="ORF">C5O23_12425</name>
</gene>
<dbReference type="InterPro" id="IPR027304">
    <property type="entry name" value="Trigger_fact/SurA_dom_sf"/>
</dbReference>
<dbReference type="EMBL" id="PUEC01000038">
    <property type="protein sequence ID" value="PWB00547.1"/>
    <property type="molecule type" value="Genomic_DNA"/>
</dbReference>
<keyword evidence="2" id="KW-1003">Cell membrane</keyword>
<evidence type="ECO:0000256" key="5">
    <source>
        <dbReference type="SAM" id="Coils"/>
    </source>
</evidence>
<protein>
    <recommendedName>
        <fullName evidence="9">Peptidylprolyl isomerase</fullName>
    </recommendedName>
</protein>
<dbReference type="InterPro" id="IPR052029">
    <property type="entry name" value="PpiD_chaperone"/>
</dbReference>
<dbReference type="PANTHER" id="PTHR47529:SF1">
    <property type="entry name" value="PERIPLASMIC CHAPERONE PPID"/>
    <property type="match status" value="1"/>
</dbReference>
<evidence type="ECO:0000313" key="7">
    <source>
        <dbReference type="EMBL" id="PWB00547.1"/>
    </source>
</evidence>
<reference evidence="8" key="1">
    <citation type="submission" date="2018-02" db="EMBL/GenBank/DDBJ databases">
        <authorList>
            <person name="Clavel T."/>
            <person name="Strowig T."/>
        </authorList>
    </citation>
    <scope>NUCLEOTIDE SEQUENCE [LARGE SCALE GENOMIC DNA]</scope>
    <source>
        <strain evidence="8">DSM 103720</strain>
    </source>
</reference>
<dbReference type="SUPFAM" id="SSF109998">
    <property type="entry name" value="Triger factor/SurA peptide-binding domain-like"/>
    <property type="match status" value="1"/>
</dbReference>
<keyword evidence="6" id="KW-0812">Transmembrane</keyword>
<accession>A0A2V1IMQ6</accession>